<dbReference type="InterPro" id="IPR007077">
    <property type="entry name" value="TfoX_C"/>
</dbReference>
<gene>
    <name evidence="2" type="ORF">EDC56_0031</name>
</gene>
<name>A0A3N2E211_9GAMM</name>
<dbReference type="PANTHER" id="PTHR36121">
    <property type="entry name" value="PROTEIN SXY"/>
    <property type="match status" value="1"/>
</dbReference>
<dbReference type="Proteomes" id="UP000275394">
    <property type="component" value="Unassembled WGS sequence"/>
</dbReference>
<dbReference type="InterPro" id="IPR047525">
    <property type="entry name" value="TfoX-like"/>
</dbReference>
<evidence type="ECO:0000313" key="3">
    <source>
        <dbReference type="Proteomes" id="UP000275394"/>
    </source>
</evidence>
<dbReference type="AlphaFoldDB" id="A0A3N2E211"/>
<dbReference type="RefSeq" id="WP_123710518.1">
    <property type="nucleotide sequence ID" value="NZ_RKHR01000001.1"/>
</dbReference>
<dbReference type="EMBL" id="RKHR01000001">
    <property type="protein sequence ID" value="ROS06124.1"/>
    <property type="molecule type" value="Genomic_DNA"/>
</dbReference>
<keyword evidence="3" id="KW-1185">Reference proteome</keyword>
<feature type="domain" description="TfoX C-terminal" evidence="1">
    <location>
        <begin position="4"/>
        <end position="81"/>
    </location>
</feature>
<dbReference type="PANTHER" id="PTHR36121:SF1">
    <property type="entry name" value="PROTEIN SXY"/>
    <property type="match status" value="1"/>
</dbReference>
<dbReference type="OrthoDB" id="1034776at2"/>
<dbReference type="Gene3D" id="1.10.150.20">
    <property type="entry name" value="5' to 3' exonuclease, C-terminal subdomain"/>
    <property type="match status" value="1"/>
</dbReference>
<accession>A0A3N2E211</accession>
<proteinExistence type="predicted"/>
<dbReference type="Pfam" id="PF04994">
    <property type="entry name" value="TfoX_C"/>
    <property type="match status" value="1"/>
</dbReference>
<comment type="caution">
    <text evidence="2">The sequence shown here is derived from an EMBL/GenBank/DDBJ whole genome shotgun (WGS) entry which is preliminary data.</text>
</comment>
<evidence type="ECO:0000313" key="2">
    <source>
        <dbReference type="EMBL" id="ROS06124.1"/>
    </source>
</evidence>
<reference evidence="2 3" key="1">
    <citation type="submission" date="2018-11" db="EMBL/GenBank/DDBJ databases">
        <title>Genomic Encyclopedia of Type Strains, Phase IV (KMG-IV): sequencing the most valuable type-strain genomes for metagenomic binning, comparative biology and taxonomic classification.</title>
        <authorList>
            <person name="Goeker M."/>
        </authorList>
    </citation>
    <scope>NUCLEOTIDE SEQUENCE [LARGE SCALE GENOMIC DNA]</scope>
    <source>
        <strain evidence="2 3">DSM 100316</strain>
    </source>
</reference>
<protein>
    <submittedName>
        <fullName evidence="2">DNA transformation protein</fullName>
    </submittedName>
</protein>
<sequence>MSEQTSLYQLKNLGNTTINWLRAIGIRDIHQLSQVGAVNAYMRIKERGFNVSKVVLYALHGALNDEDWKNLSNSQKKELLQLAESAKTEATD</sequence>
<organism evidence="2 3">
    <name type="scientific">Sinobacterium caligoides</name>
    <dbReference type="NCBI Taxonomy" id="933926"/>
    <lineage>
        <taxon>Bacteria</taxon>
        <taxon>Pseudomonadati</taxon>
        <taxon>Pseudomonadota</taxon>
        <taxon>Gammaproteobacteria</taxon>
        <taxon>Cellvibrionales</taxon>
        <taxon>Spongiibacteraceae</taxon>
        <taxon>Sinobacterium</taxon>
    </lineage>
</organism>
<evidence type="ECO:0000259" key="1">
    <source>
        <dbReference type="Pfam" id="PF04994"/>
    </source>
</evidence>